<sequence length="94" mass="10360">MENEAHALRARAHPSTLHTERSVCVCALGVGICGLIVHTDDWSDRKDSTGSVQSANNEGVAKGQKTSILRIYIYGFSSYDYSSFSMYNKLNNVD</sequence>
<gene>
    <name evidence="2" type="ORF">QLX08_003477</name>
</gene>
<protein>
    <submittedName>
        <fullName evidence="2">Uncharacterized protein</fullName>
    </submittedName>
</protein>
<name>A0AAW1AA75_9HYME</name>
<proteinExistence type="predicted"/>
<reference evidence="2 3" key="1">
    <citation type="submission" date="2024-05" db="EMBL/GenBank/DDBJ databases">
        <title>The nuclear and mitochondrial genome assemblies of Tetragonisca angustula (Apidae: Meliponini), a tiny yet remarkable pollinator in the Neotropics.</title>
        <authorList>
            <person name="Ferrari R."/>
            <person name="Ricardo P.C."/>
            <person name="Dias F.C."/>
            <person name="Araujo N.S."/>
            <person name="Soares D.O."/>
            <person name="Zhou Q.-S."/>
            <person name="Zhu C.-D."/>
            <person name="Coutinho L."/>
            <person name="Airas M.C."/>
            <person name="Batista T.M."/>
        </authorList>
    </citation>
    <scope>NUCLEOTIDE SEQUENCE [LARGE SCALE GENOMIC DNA]</scope>
    <source>
        <strain evidence="2">ASF017062</strain>
        <tissue evidence="2">Abdomen</tissue>
    </source>
</reference>
<dbReference type="EMBL" id="JAWNGG020000049">
    <property type="protein sequence ID" value="KAK9305743.1"/>
    <property type="molecule type" value="Genomic_DNA"/>
</dbReference>
<evidence type="ECO:0000313" key="3">
    <source>
        <dbReference type="Proteomes" id="UP001432146"/>
    </source>
</evidence>
<comment type="caution">
    <text evidence="2">The sequence shown here is derived from an EMBL/GenBank/DDBJ whole genome shotgun (WGS) entry which is preliminary data.</text>
</comment>
<evidence type="ECO:0000256" key="1">
    <source>
        <dbReference type="SAM" id="MobiDB-lite"/>
    </source>
</evidence>
<accession>A0AAW1AA75</accession>
<evidence type="ECO:0000313" key="2">
    <source>
        <dbReference type="EMBL" id="KAK9305743.1"/>
    </source>
</evidence>
<dbReference type="Proteomes" id="UP001432146">
    <property type="component" value="Unassembled WGS sequence"/>
</dbReference>
<dbReference type="AlphaFoldDB" id="A0AAW1AA75"/>
<organism evidence="2 3">
    <name type="scientific">Tetragonisca angustula</name>
    <dbReference type="NCBI Taxonomy" id="166442"/>
    <lineage>
        <taxon>Eukaryota</taxon>
        <taxon>Metazoa</taxon>
        <taxon>Ecdysozoa</taxon>
        <taxon>Arthropoda</taxon>
        <taxon>Hexapoda</taxon>
        <taxon>Insecta</taxon>
        <taxon>Pterygota</taxon>
        <taxon>Neoptera</taxon>
        <taxon>Endopterygota</taxon>
        <taxon>Hymenoptera</taxon>
        <taxon>Apocrita</taxon>
        <taxon>Aculeata</taxon>
        <taxon>Apoidea</taxon>
        <taxon>Anthophila</taxon>
        <taxon>Apidae</taxon>
        <taxon>Tetragonisca</taxon>
    </lineage>
</organism>
<feature type="region of interest" description="Disordered" evidence="1">
    <location>
        <begin position="42"/>
        <end position="62"/>
    </location>
</feature>
<keyword evidence="3" id="KW-1185">Reference proteome</keyword>